<feature type="compositionally biased region" description="Basic and acidic residues" evidence="10">
    <location>
        <begin position="11"/>
        <end position="22"/>
    </location>
</feature>
<dbReference type="GO" id="GO:0004663">
    <property type="term" value="F:Rab geranylgeranyltransferase activity"/>
    <property type="evidence" value="ECO:0007669"/>
    <property type="project" value="UniProtKB-UniRule"/>
</dbReference>
<dbReference type="PANTHER" id="PTHR11129">
    <property type="entry name" value="PROTEIN FARNESYLTRANSFERASE ALPHA SUBUNIT/RAB GERANYLGERANYL TRANSFERASE ALPHA SUBUNIT"/>
    <property type="match status" value="1"/>
</dbReference>
<gene>
    <name evidence="11" type="ORF">EC973_005360</name>
</gene>
<keyword evidence="6" id="KW-0677">Repeat</keyword>
<comment type="function">
    <text evidence="9">Catalyzes the transfer of a geranyl-geranyl moiety from geranyl-geranyl pyrophosphate to cysteines occuring in specific C-terminal amino acid sequences.</text>
</comment>
<evidence type="ECO:0000256" key="8">
    <source>
        <dbReference type="ARBA" id="ARBA00047658"/>
    </source>
</evidence>
<dbReference type="PROSITE" id="PS51147">
    <property type="entry name" value="PFTA"/>
    <property type="match status" value="4"/>
</dbReference>
<accession>A0A8H7EL38</accession>
<evidence type="ECO:0000256" key="9">
    <source>
        <dbReference type="RuleBase" id="RU367120"/>
    </source>
</evidence>
<reference evidence="11" key="1">
    <citation type="submission" date="2020-01" db="EMBL/GenBank/DDBJ databases">
        <title>Genome Sequencing of Three Apophysomyces-Like Fungal Strains Confirms a Novel Fungal Genus in the Mucoromycota with divergent Burkholderia-like Endosymbiotic Bacteria.</title>
        <authorList>
            <person name="Stajich J.E."/>
            <person name="Macias A.M."/>
            <person name="Carter-House D."/>
            <person name="Lovett B."/>
            <person name="Kasson L.R."/>
            <person name="Berry K."/>
            <person name="Grigoriev I."/>
            <person name="Chang Y."/>
            <person name="Spatafora J."/>
            <person name="Kasson M.T."/>
        </authorList>
    </citation>
    <scope>NUCLEOTIDE SEQUENCE</scope>
    <source>
        <strain evidence="11">NRRL A-21654</strain>
    </source>
</reference>
<organism evidence="11 12">
    <name type="scientific">Apophysomyces ossiformis</name>
    <dbReference type="NCBI Taxonomy" id="679940"/>
    <lineage>
        <taxon>Eukaryota</taxon>
        <taxon>Fungi</taxon>
        <taxon>Fungi incertae sedis</taxon>
        <taxon>Mucoromycota</taxon>
        <taxon>Mucoromycotina</taxon>
        <taxon>Mucoromycetes</taxon>
        <taxon>Mucorales</taxon>
        <taxon>Mucorineae</taxon>
        <taxon>Mucoraceae</taxon>
        <taxon>Apophysomyces</taxon>
    </lineage>
</organism>
<evidence type="ECO:0000256" key="3">
    <source>
        <dbReference type="ARBA" id="ARBA00014772"/>
    </source>
</evidence>
<dbReference type="GO" id="GO:0097354">
    <property type="term" value="P:prenylation"/>
    <property type="evidence" value="ECO:0007669"/>
    <property type="project" value="UniProtKB-UniRule"/>
</dbReference>
<evidence type="ECO:0000313" key="11">
    <source>
        <dbReference type="EMBL" id="KAF7721153.1"/>
    </source>
</evidence>
<sequence>MSDVHGVKRVRTTEEATKARREREAGKIKEYNNIVAECREKVQAQEFSNETLGMTTRILSTNPDYYTVWNWRRLILIEGILKTADEKRSVFVKELQLFMQLIHLNPKSYWLWNHRCWCLRTMPEPDWTGELRLVDKMLGMDARNFHGWDYRRYVVRQLRALSESTEDDLRIVEQEYAFTTQKIEQNFSNYSAWHQRSKLLPEIVANKSTEERNEVAKKELDIIKSAIYTEPDDQSAWLYYWWLLGKGRFYTTEFVSLLGAFCIEESALVVIGFNDDITLTKAPTVIDANDQPVLGQWMSLSARDKGAVWIFAPSGKKLLRYLVGQCLITGILERMKSYEERFNDISNVWKPLKHQRYADPSASGSQTWYTLDPIQLLKDEIQAVRDLLDIEPESKWALQTLAHFLQQLKLRLNGKHADNLDEQIVDIFDKLCALDTSRRCRYEDGSECFAQKEKSEATGINIKNVEARILFERSTRSLLQEDGHGEQVLVPTRLESLDLSQCPVINPALLLLVRRLSMQPSETTMLILDQLPFLEECTQVL</sequence>
<protein>
    <recommendedName>
        <fullName evidence="3 9">Geranylgeranyl transferase type-2 subunit alpha</fullName>
        <ecNumber evidence="2 9">2.5.1.60</ecNumber>
    </recommendedName>
    <alternativeName>
        <fullName evidence="7 9">Geranylgeranyl transferase type II subunit alpha</fullName>
    </alternativeName>
</protein>
<comment type="similarity">
    <text evidence="1 9">Belongs to the protein prenyltransferase subunit alpha family.</text>
</comment>
<dbReference type="Pfam" id="PF01239">
    <property type="entry name" value="PPTA"/>
    <property type="match status" value="5"/>
</dbReference>
<comment type="caution">
    <text evidence="11">The sequence shown here is derived from an EMBL/GenBank/DDBJ whole genome shotgun (WGS) entry which is preliminary data.</text>
</comment>
<evidence type="ECO:0000256" key="4">
    <source>
        <dbReference type="ARBA" id="ARBA00022602"/>
    </source>
</evidence>
<evidence type="ECO:0000256" key="10">
    <source>
        <dbReference type="SAM" id="MobiDB-lite"/>
    </source>
</evidence>
<dbReference type="GO" id="GO:0005968">
    <property type="term" value="C:Rab-protein geranylgeranyltransferase complex"/>
    <property type="evidence" value="ECO:0007669"/>
    <property type="project" value="TreeGrafter"/>
</dbReference>
<keyword evidence="4 9" id="KW-0637">Prenyltransferase</keyword>
<evidence type="ECO:0000256" key="6">
    <source>
        <dbReference type="ARBA" id="ARBA00022737"/>
    </source>
</evidence>
<evidence type="ECO:0000313" key="12">
    <source>
        <dbReference type="Proteomes" id="UP000605846"/>
    </source>
</evidence>
<dbReference type="EC" id="2.5.1.60" evidence="2 9"/>
<evidence type="ECO:0000256" key="1">
    <source>
        <dbReference type="ARBA" id="ARBA00006734"/>
    </source>
</evidence>
<dbReference type="InterPro" id="IPR002088">
    <property type="entry name" value="Prenyl_trans_a"/>
</dbReference>
<dbReference type="SUPFAM" id="SSF48439">
    <property type="entry name" value="Protein prenylyltransferase"/>
    <property type="match status" value="1"/>
</dbReference>
<dbReference type="PANTHER" id="PTHR11129:SF2">
    <property type="entry name" value="GERANYLGERANYL TRANSFERASE TYPE-2 SUBUNIT ALPHA"/>
    <property type="match status" value="1"/>
</dbReference>
<evidence type="ECO:0000256" key="5">
    <source>
        <dbReference type="ARBA" id="ARBA00022679"/>
    </source>
</evidence>
<dbReference type="Gene3D" id="1.25.40.120">
    <property type="entry name" value="Protein prenylyltransferase"/>
    <property type="match status" value="2"/>
</dbReference>
<dbReference type="OrthoDB" id="1658at2759"/>
<proteinExistence type="inferred from homology"/>
<evidence type="ECO:0000256" key="7">
    <source>
        <dbReference type="ARBA" id="ARBA00031267"/>
    </source>
</evidence>
<dbReference type="Proteomes" id="UP000605846">
    <property type="component" value="Unassembled WGS sequence"/>
</dbReference>
<keyword evidence="12" id="KW-1185">Reference proteome</keyword>
<dbReference type="FunFam" id="1.25.40.120:FF:000035">
    <property type="entry name" value="Geranylgeranyl transferase type-2 subunit alpha"/>
    <property type="match status" value="1"/>
</dbReference>
<keyword evidence="5 9" id="KW-0808">Transferase</keyword>
<name>A0A8H7EL38_9FUNG</name>
<evidence type="ECO:0000256" key="2">
    <source>
        <dbReference type="ARBA" id="ARBA00012656"/>
    </source>
</evidence>
<dbReference type="EMBL" id="JABAYA010000300">
    <property type="protein sequence ID" value="KAF7721153.1"/>
    <property type="molecule type" value="Genomic_DNA"/>
</dbReference>
<feature type="region of interest" description="Disordered" evidence="10">
    <location>
        <begin position="1"/>
        <end position="22"/>
    </location>
</feature>
<comment type="catalytic activity">
    <reaction evidence="8 9">
        <text>geranylgeranyl diphosphate + L-cysteinyl-[protein] = S-geranylgeranyl-L-cysteinyl-[protein] + diphosphate</text>
        <dbReference type="Rhea" id="RHEA:21240"/>
        <dbReference type="Rhea" id="RHEA-COMP:10131"/>
        <dbReference type="Rhea" id="RHEA-COMP:11537"/>
        <dbReference type="ChEBI" id="CHEBI:29950"/>
        <dbReference type="ChEBI" id="CHEBI:33019"/>
        <dbReference type="ChEBI" id="CHEBI:57533"/>
        <dbReference type="ChEBI" id="CHEBI:86021"/>
        <dbReference type="EC" id="2.5.1.60"/>
    </reaction>
</comment>
<dbReference type="AlphaFoldDB" id="A0A8H7EL38"/>